<name>A0A9X8UJI7_9FIRM</name>
<protein>
    <submittedName>
        <fullName evidence="5">GntR family transcriptional regulator</fullName>
    </submittedName>
</protein>
<organism evidence="5 6">
    <name type="scientific">Harryflintia acetispora</name>
    <dbReference type="NCBI Taxonomy" id="1849041"/>
    <lineage>
        <taxon>Bacteria</taxon>
        <taxon>Bacillati</taxon>
        <taxon>Bacillota</taxon>
        <taxon>Clostridia</taxon>
        <taxon>Eubacteriales</taxon>
        <taxon>Oscillospiraceae</taxon>
        <taxon>Harryflintia</taxon>
    </lineage>
</organism>
<gene>
    <name evidence="5" type="ORF">EDD78_10425</name>
</gene>
<dbReference type="PROSITE" id="PS50949">
    <property type="entry name" value="HTH_GNTR"/>
    <property type="match status" value="1"/>
</dbReference>
<keyword evidence="6" id="KW-1185">Reference proteome</keyword>
<reference evidence="5 6" key="1">
    <citation type="submission" date="2019-03" db="EMBL/GenBank/DDBJ databases">
        <title>Genomic Encyclopedia of Type Strains, Phase IV (KMG-IV): sequencing the most valuable type-strain genomes for metagenomic binning, comparative biology and taxonomic classification.</title>
        <authorList>
            <person name="Goeker M."/>
        </authorList>
    </citation>
    <scope>NUCLEOTIDE SEQUENCE [LARGE SCALE GENOMIC DNA]</scope>
    <source>
        <strain evidence="5 6">DSM 100433</strain>
    </source>
</reference>
<keyword evidence="1" id="KW-0805">Transcription regulation</keyword>
<keyword evidence="3" id="KW-0804">Transcription</keyword>
<dbReference type="GO" id="GO:0003677">
    <property type="term" value="F:DNA binding"/>
    <property type="evidence" value="ECO:0007669"/>
    <property type="project" value="UniProtKB-KW"/>
</dbReference>
<sequence length="130" mass="14674">MILIRIDPYSRSPIYEQVIHRISELIMVGDLKNGDKLPSVRTLARDLGVNPNTVQKAYAELERRRIIYTVSGKGNFVGERDVVSRQVSDRLLESLREAAVAARNNAIPYQTVATLVERVYDETDGEGKDE</sequence>
<dbReference type="InterPro" id="IPR000524">
    <property type="entry name" value="Tscrpt_reg_HTH_GntR"/>
</dbReference>
<dbReference type="Pfam" id="PF00392">
    <property type="entry name" value="GntR"/>
    <property type="match status" value="1"/>
</dbReference>
<accession>A0A9X8UJI7</accession>
<evidence type="ECO:0000256" key="1">
    <source>
        <dbReference type="ARBA" id="ARBA00023015"/>
    </source>
</evidence>
<evidence type="ECO:0000256" key="3">
    <source>
        <dbReference type="ARBA" id="ARBA00023163"/>
    </source>
</evidence>
<dbReference type="PANTHER" id="PTHR38445">
    <property type="entry name" value="HTH-TYPE TRANSCRIPTIONAL REPRESSOR YTRA"/>
    <property type="match status" value="1"/>
</dbReference>
<evidence type="ECO:0000259" key="4">
    <source>
        <dbReference type="PROSITE" id="PS50949"/>
    </source>
</evidence>
<dbReference type="PANTHER" id="PTHR38445:SF9">
    <property type="entry name" value="HTH-TYPE TRANSCRIPTIONAL REPRESSOR YTRA"/>
    <property type="match status" value="1"/>
</dbReference>
<dbReference type="EMBL" id="SLUK01000004">
    <property type="protein sequence ID" value="TCL43691.1"/>
    <property type="molecule type" value="Genomic_DNA"/>
</dbReference>
<dbReference type="SUPFAM" id="SSF46785">
    <property type="entry name" value="Winged helix' DNA-binding domain"/>
    <property type="match status" value="1"/>
</dbReference>
<evidence type="ECO:0000256" key="2">
    <source>
        <dbReference type="ARBA" id="ARBA00023125"/>
    </source>
</evidence>
<dbReference type="CDD" id="cd07377">
    <property type="entry name" value="WHTH_GntR"/>
    <property type="match status" value="1"/>
</dbReference>
<keyword evidence="2" id="KW-0238">DNA-binding</keyword>
<dbReference type="Proteomes" id="UP000294682">
    <property type="component" value="Unassembled WGS sequence"/>
</dbReference>
<dbReference type="InterPro" id="IPR036388">
    <property type="entry name" value="WH-like_DNA-bd_sf"/>
</dbReference>
<dbReference type="Gene3D" id="1.10.10.10">
    <property type="entry name" value="Winged helix-like DNA-binding domain superfamily/Winged helix DNA-binding domain"/>
    <property type="match status" value="1"/>
</dbReference>
<dbReference type="SMART" id="SM00345">
    <property type="entry name" value="HTH_GNTR"/>
    <property type="match status" value="1"/>
</dbReference>
<dbReference type="AlphaFoldDB" id="A0A9X8UJI7"/>
<dbReference type="GO" id="GO:0003700">
    <property type="term" value="F:DNA-binding transcription factor activity"/>
    <property type="evidence" value="ECO:0007669"/>
    <property type="project" value="InterPro"/>
</dbReference>
<proteinExistence type="predicted"/>
<evidence type="ECO:0000313" key="5">
    <source>
        <dbReference type="EMBL" id="TCL43691.1"/>
    </source>
</evidence>
<comment type="caution">
    <text evidence="5">The sequence shown here is derived from an EMBL/GenBank/DDBJ whole genome shotgun (WGS) entry which is preliminary data.</text>
</comment>
<feature type="domain" description="HTH gntR-type" evidence="4">
    <location>
        <begin position="12"/>
        <end position="80"/>
    </location>
</feature>
<dbReference type="InterPro" id="IPR036390">
    <property type="entry name" value="WH_DNA-bd_sf"/>
</dbReference>
<evidence type="ECO:0000313" key="6">
    <source>
        <dbReference type="Proteomes" id="UP000294682"/>
    </source>
</evidence>